<evidence type="ECO:0000256" key="1">
    <source>
        <dbReference type="SAM" id="Phobius"/>
    </source>
</evidence>
<dbReference type="PANTHER" id="PTHR34220:SF7">
    <property type="entry name" value="SENSOR HISTIDINE KINASE YPDA"/>
    <property type="match status" value="1"/>
</dbReference>
<dbReference type="GO" id="GO:0000155">
    <property type="term" value="F:phosphorelay sensor kinase activity"/>
    <property type="evidence" value="ECO:0007669"/>
    <property type="project" value="InterPro"/>
</dbReference>
<evidence type="ECO:0000313" key="4">
    <source>
        <dbReference type="Proteomes" id="UP000316316"/>
    </source>
</evidence>
<dbReference type="SUPFAM" id="SSF55874">
    <property type="entry name" value="ATPase domain of HSP90 chaperone/DNA topoisomerase II/histidine kinase"/>
    <property type="match status" value="1"/>
</dbReference>
<organism evidence="3 4">
    <name type="scientific">Enterococcus avium</name>
    <name type="common">Streptococcus avium</name>
    <dbReference type="NCBI Taxonomy" id="33945"/>
    <lineage>
        <taxon>Bacteria</taxon>
        <taxon>Bacillati</taxon>
        <taxon>Bacillota</taxon>
        <taxon>Bacilli</taxon>
        <taxon>Lactobacillales</taxon>
        <taxon>Enterococcaceae</taxon>
        <taxon>Enterococcus</taxon>
    </lineage>
</organism>
<comment type="caution">
    <text evidence="3">The sequence shown here is derived from an EMBL/GenBank/DDBJ whole genome shotgun (WGS) entry which is preliminary data.</text>
</comment>
<dbReference type="SMART" id="SM00387">
    <property type="entry name" value="HATPase_c"/>
    <property type="match status" value="1"/>
</dbReference>
<evidence type="ECO:0000259" key="2">
    <source>
        <dbReference type="SMART" id="SM00387"/>
    </source>
</evidence>
<dbReference type="Gene3D" id="3.30.565.10">
    <property type="entry name" value="Histidine kinase-like ATPase, C-terminal domain"/>
    <property type="match status" value="1"/>
</dbReference>
<reference evidence="3 4" key="1">
    <citation type="submission" date="2017-10" db="EMBL/GenBank/DDBJ databases">
        <title>FDA dAtabase for Regulatory Grade micrObial Sequences (FDA-ARGOS): Supporting development and validation of Infectious Disease Dx tests.</title>
        <authorList>
            <person name="Campos J."/>
            <person name="Goldberg B."/>
            <person name="Tallon L.J."/>
            <person name="Sadzewicz L."/>
            <person name="Sengamalay N."/>
            <person name="Ott S."/>
            <person name="Godinez A."/>
            <person name="Nagaraj S."/>
            <person name="Vyas G."/>
            <person name="Aluvathingal J."/>
            <person name="Nadendla S."/>
            <person name="Geyer C."/>
            <person name="Nandy P."/>
            <person name="Hobson J."/>
            <person name="Sichtig H."/>
        </authorList>
    </citation>
    <scope>NUCLEOTIDE SEQUENCE [LARGE SCALE GENOMIC DNA]</scope>
    <source>
        <strain evidence="3 4">FDAARGOS_185</strain>
    </source>
</reference>
<keyword evidence="1" id="KW-0472">Membrane</keyword>
<feature type="transmembrane region" description="Helical" evidence="1">
    <location>
        <begin position="278"/>
        <end position="305"/>
    </location>
</feature>
<sequence>MAKKREPQSLNRIINTFYIFFLALIIVFSILFSSLTTSREVANTTYANVENSLKDKHGSLDRTFNQLFEQLVYLNNNPNLLEVINDKSGSLKLAVNMNASVKDLYYRFQDVLSSIYININDGEFFFNGGTINQQLDGIDYHNFFELSDEETQYFWLDAPQNPFSTKEEPVISLGKTIGDGEAEANGVIVFNLKSEMISELLDEGYVTENGRLFLISSNNVPYPSTTKMPQEVFKTASDQEKMTVDGTVYHTLSKEFSLNGWKLRAIFPDKDLRSGQGAYLNLAGTLILFLFVVGTVMMFGVGRFISKPIQQLAKKIEGTSITDKNGDLALSDPRFQELSVLYQSFNAMIKRNEKLLDENEYNLEERNRLEIELLQSQINPHFLYNTLYSIQSLSDMNMNEDAAMMARALADFYRQGISDENVLITLKDELEHVQNYLTIMDYRYGDRFDYRLQIAADDCLEAKIPKISLQPIVENSIYHGLKQLSTFGHLELSVQLVKEEVLITIKDNGAGISQDHIQQINQELNQPAGVERKLVGIGLRSVNLRIKRYFGSAYGVWVEASETGTIVKIVIPKEGSS</sequence>
<dbReference type="Proteomes" id="UP000316316">
    <property type="component" value="Unassembled WGS sequence"/>
</dbReference>
<dbReference type="GO" id="GO:0016020">
    <property type="term" value="C:membrane"/>
    <property type="evidence" value="ECO:0007669"/>
    <property type="project" value="InterPro"/>
</dbReference>
<keyword evidence="1" id="KW-0812">Transmembrane</keyword>
<dbReference type="Pfam" id="PF06580">
    <property type="entry name" value="His_kinase"/>
    <property type="match status" value="1"/>
</dbReference>
<protein>
    <recommendedName>
        <fullName evidence="2">Histidine kinase/HSP90-like ATPase domain-containing protein</fullName>
    </recommendedName>
</protein>
<dbReference type="AlphaFoldDB" id="A0A8B5VZD2"/>
<accession>A0A8B5VZD2</accession>
<dbReference type="Gene3D" id="6.10.340.10">
    <property type="match status" value="1"/>
</dbReference>
<feature type="domain" description="Histidine kinase/HSP90-like ATPase" evidence="2">
    <location>
        <begin position="464"/>
        <end position="575"/>
    </location>
</feature>
<name>A0A8B5VZD2_ENTAV</name>
<gene>
    <name evidence="3" type="ORF">AUF17_05230</name>
</gene>
<dbReference type="PANTHER" id="PTHR34220">
    <property type="entry name" value="SENSOR HISTIDINE KINASE YPDA"/>
    <property type="match status" value="1"/>
</dbReference>
<evidence type="ECO:0000313" key="3">
    <source>
        <dbReference type="EMBL" id="TRZ33511.1"/>
    </source>
</evidence>
<dbReference type="InterPro" id="IPR050640">
    <property type="entry name" value="Bact_2-comp_sensor_kinase"/>
</dbReference>
<dbReference type="GeneID" id="69568520"/>
<dbReference type="RefSeq" id="WP_102865992.1">
    <property type="nucleotide sequence ID" value="NZ_JAOUSU010000011.1"/>
</dbReference>
<dbReference type="InterPro" id="IPR003594">
    <property type="entry name" value="HATPase_dom"/>
</dbReference>
<proteinExistence type="predicted"/>
<feature type="transmembrane region" description="Helical" evidence="1">
    <location>
        <begin position="12"/>
        <end position="32"/>
    </location>
</feature>
<keyword evidence="1" id="KW-1133">Transmembrane helix</keyword>
<dbReference type="InterPro" id="IPR010559">
    <property type="entry name" value="Sig_transdc_His_kin_internal"/>
</dbReference>
<dbReference type="Pfam" id="PF02518">
    <property type="entry name" value="HATPase_c"/>
    <property type="match status" value="1"/>
</dbReference>
<dbReference type="EMBL" id="PDXQ01000001">
    <property type="protein sequence ID" value="TRZ33511.1"/>
    <property type="molecule type" value="Genomic_DNA"/>
</dbReference>
<dbReference type="InterPro" id="IPR036890">
    <property type="entry name" value="HATPase_C_sf"/>
</dbReference>